<organism evidence="1 2">
    <name type="scientific">Dryococelus australis</name>
    <dbReference type="NCBI Taxonomy" id="614101"/>
    <lineage>
        <taxon>Eukaryota</taxon>
        <taxon>Metazoa</taxon>
        <taxon>Ecdysozoa</taxon>
        <taxon>Arthropoda</taxon>
        <taxon>Hexapoda</taxon>
        <taxon>Insecta</taxon>
        <taxon>Pterygota</taxon>
        <taxon>Neoptera</taxon>
        <taxon>Polyneoptera</taxon>
        <taxon>Phasmatodea</taxon>
        <taxon>Verophasmatodea</taxon>
        <taxon>Anareolatae</taxon>
        <taxon>Phasmatidae</taxon>
        <taxon>Eurycanthinae</taxon>
        <taxon>Dryococelus</taxon>
    </lineage>
</organism>
<sequence>MNQFVKAQPYGPIITITKIEYSNHMLRNYLRRIRGIAQKTKTKVAQFLQFYERRCLTNNSIFELLSLELCITGMLRKIYQSTKRAKN</sequence>
<gene>
    <name evidence="1" type="ORF">PR048_009785</name>
</gene>
<name>A0ABQ9I0W9_9NEOP</name>
<evidence type="ECO:0000313" key="2">
    <source>
        <dbReference type="Proteomes" id="UP001159363"/>
    </source>
</evidence>
<reference evidence="1 2" key="1">
    <citation type="submission" date="2023-02" db="EMBL/GenBank/DDBJ databases">
        <title>LHISI_Scaffold_Assembly.</title>
        <authorList>
            <person name="Stuart O.P."/>
            <person name="Cleave R."/>
            <person name="Magrath M.J.L."/>
            <person name="Mikheyev A.S."/>
        </authorList>
    </citation>
    <scope>NUCLEOTIDE SEQUENCE [LARGE SCALE GENOMIC DNA]</scope>
    <source>
        <strain evidence="1">Daus_M_001</strain>
        <tissue evidence="1">Leg muscle</tissue>
    </source>
</reference>
<evidence type="ECO:0000313" key="1">
    <source>
        <dbReference type="EMBL" id="KAJ8890277.1"/>
    </source>
</evidence>
<protein>
    <submittedName>
        <fullName evidence="1">Uncharacterized protein</fullName>
    </submittedName>
</protein>
<dbReference type="Proteomes" id="UP001159363">
    <property type="component" value="Chromosome 3"/>
</dbReference>
<dbReference type="EMBL" id="JARBHB010000003">
    <property type="protein sequence ID" value="KAJ8890277.1"/>
    <property type="molecule type" value="Genomic_DNA"/>
</dbReference>
<accession>A0ABQ9I0W9</accession>
<proteinExistence type="predicted"/>
<keyword evidence="2" id="KW-1185">Reference proteome</keyword>
<comment type="caution">
    <text evidence="1">The sequence shown here is derived from an EMBL/GenBank/DDBJ whole genome shotgun (WGS) entry which is preliminary data.</text>
</comment>